<evidence type="ECO:0000313" key="3">
    <source>
        <dbReference type="EMBL" id="SFV27568.1"/>
    </source>
</evidence>
<evidence type="ECO:0000313" key="4">
    <source>
        <dbReference type="Proteomes" id="UP000199537"/>
    </source>
</evidence>
<dbReference type="InterPro" id="IPR051534">
    <property type="entry name" value="CBASS_pafABC_assoc_protein"/>
</dbReference>
<dbReference type="PANTHER" id="PTHR34580">
    <property type="match status" value="1"/>
</dbReference>
<protein>
    <submittedName>
        <fullName evidence="3">Predicted DNA-binding transcriptional regulator YafY, contains an HTH and WYL domains</fullName>
    </submittedName>
</protein>
<dbReference type="OrthoDB" id="43316at2"/>
<dbReference type="Proteomes" id="UP000199537">
    <property type="component" value="Unassembled WGS sequence"/>
</dbReference>
<dbReference type="EMBL" id="FPCJ01000001">
    <property type="protein sequence ID" value="SFV27568.1"/>
    <property type="molecule type" value="Genomic_DNA"/>
</dbReference>
<proteinExistence type="predicted"/>
<keyword evidence="3" id="KW-0238">DNA-binding</keyword>
<feature type="domain" description="WCX" evidence="2">
    <location>
        <begin position="251"/>
        <end position="328"/>
    </location>
</feature>
<accession>A0A1I7MYY0</accession>
<dbReference type="Pfam" id="PF13280">
    <property type="entry name" value="WYL"/>
    <property type="match status" value="1"/>
</dbReference>
<feature type="domain" description="WYL" evidence="1">
    <location>
        <begin position="150"/>
        <end position="219"/>
    </location>
</feature>
<reference evidence="4" key="1">
    <citation type="submission" date="2016-10" db="EMBL/GenBank/DDBJ databases">
        <authorList>
            <person name="Varghese N."/>
            <person name="Submissions S."/>
        </authorList>
    </citation>
    <scope>NUCLEOTIDE SEQUENCE [LARGE SCALE GENOMIC DNA]</scope>
    <source>
        <strain evidence="4">DSM 14807</strain>
    </source>
</reference>
<evidence type="ECO:0000259" key="1">
    <source>
        <dbReference type="Pfam" id="PF13280"/>
    </source>
</evidence>
<dbReference type="PROSITE" id="PS52050">
    <property type="entry name" value="WYL"/>
    <property type="match status" value="1"/>
</dbReference>
<dbReference type="Pfam" id="PF25583">
    <property type="entry name" value="WCX"/>
    <property type="match status" value="1"/>
</dbReference>
<sequence length="334" mass="39896">MPINKNAYLRFMILDQLLSGQKPHSFSELMQKINEKLEEKGIATIKRRQLYNDLNFLETEFGAEFKKTKSGREILYRYAEPNFSIRWGIMKATMQEIDQVLSTLAHLYGPAFDDTTRRVIAEIKSNIRGTKPDDRPYIFLDHNEDVTGLEYLNELADAILNHHVLKIRYQRFHTSVAEEIIFHPYCIKEYNYRWFVLGYHENQQVWNWVLALDRIKSIEREDKISFRRRDQDWKAYFEELIGVTWPEDEKPEQVIIVFSKEFSPYIETKPLHPSQKKRWLPDGRMEVRIRVILNYELENLILSFGQHAQVIAPERLKNRIQERLQQALKQYGSV</sequence>
<gene>
    <name evidence="3" type="ORF">SAMN05660895_0140</name>
</gene>
<dbReference type="InterPro" id="IPR026881">
    <property type="entry name" value="WYL_dom"/>
</dbReference>
<evidence type="ECO:0000259" key="2">
    <source>
        <dbReference type="Pfam" id="PF25583"/>
    </source>
</evidence>
<keyword evidence="4" id="KW-1185">Reference proteome</keyword>
<dbReference type="AlphaFoldDB" id="A0A1I7MYY0"/>
<dbReference type="InterPro" id="IPR057727">
    <property type="entry name" value="WCX_dom"/>
</dbReference>
<organism evidence="3 4">
    <name type="scientific">Thermoflavifilum thermophilum</name>
    <dbReference type="NCBI Taxonomy" id="1393122"/>
    <lineage>
        <taxon>Bacteria</taxon>
        <taxon>Pseudomonadati</taxon>
        <taxon>Bacteroidota</taxon>
        <taxon>Chitinophagia</taxon>
        <taxon>Chitinophagales</taxon>
        <taxon>Chitinophagaceae</taxon>
        <taxon>Thermoflavifilum</taxon>
    </lineage>
</organism>
<name>A0A1I7MYY0_9BACT</name>
<dbReference type="STRING" id="1393122.SAMN05660895_0140"/>
<dbReference type="GO" id="GO:0003677">
    <property type="term" value="F:DNA binding"/>
    <property type="evidence" value="ECO:0007669"/>
    <property type="project" value="UniProtKB-KW"/>
</dbReference>
<dbReference type="PANTHER" id="PTHR34580:SF9">
    <property type="entry name" value="SLL5097 PROTEIN"/>
    <property type="match status" value="1"/>
</dbReference>